<proteinExistence type="predicted"/>
<dbReference type="Gene3D" id="3.40.30.10">
    <property type="entry name" value="Glutaredoxin"/>
    <property type="match status" value="1"/>
</dbReference>
<protein>
    <submittedName>
        <fullName evidence="2">Uncharacterized protein</fullName>
    </submittedName>
</protein>
<dbReference type="Proteomes" id="UP000824076">
    <property type="component" value="Unassembled WGS sequence"/>
</dbReference>
<gene>
    <name evidence="2" type="ORF">IAD18_07040</name>
</gene>
<dbReference type="AlphaFoldDB" id="A0A9D1LI18"/>
<evidence type="ECO:0000256" key="1">
    <source>
        <dbReference type="SAM" id="SignalP"/>
    </source>
</evidence>
<organism evidence="2 3">
    <name type="scientific">Candidatus Limisoma intestinavium</name>
    <dbReference type="NCBI Taxonomy" id="2840856"/>
    <lineage>
        <taxon>Bacteria</taxon>
        <taxon>Pseudomonadati</taxon>
        <taxon>Bacteroidota</taxon>
        <taxon>Bacteroidia</taxon>
        <taxon>Bacteroidales</taxon>
        <taxon>Candidatus Limisoma</taxon>
    </lineage>
</organism>
<reference evidence="2" key="1">
    <citation type="submission" date="2020-10" db="EMBL/GenBank/DDBJ databases">
        <authorList>
            <person name="Gilroy R."/>
        </authorList>
    </citation>
    <scope>NUCLEOTIDE SEQUENCE</scope>
    <source>
        <strain evidence="2">17073</strain>
    </source>
</reference>
<name>A0A9D1LI18_9BACT</name>
<feature type="chain" id="PRO_5039191717" evidence="1">
    <location>
        <begin position="20"/>
        <end position="155"/>
    </location>
</feature>
<accession>A0A9D1LI18</accession>
<comment type="caution">
    <text evidence="2">The sequence shown here is derived from an EMBL/GenBank/DDBJ whole genome shotgun (WGS) entry which is preliminary data.</text>
</comment>
<reference evidence="2" key="2">
    <citation type="journal article" date="2021" name="PeerJ">
        <title>Extensive microbial diversity within the chicken gut microbiome revealed by metagenomics and culture.</title>
        <authorList>
            <person name="Gilroy R."/>
            <person name="Ravi A."/>
            <person name="Getino M."/>
            <person name="Pursley I."/>
            <person name="Horton D.L."/>
            <person name="Alikhan N.F."/>
            <person name="Baker D."/>
            <person name="Gharbi K."/>
            <person name="Hall N."/>
            <person name="Watson M."/>
            <person name="Adriaenssens E.M."/>
            <person name="Foster-Nyarko E."/>
            <person name="Jarju S."/>
            <person name="Secka A."/>
            <person name="Antonio M."/>
            <person name="Oren A."/>
            <person name="Chaudhuri R.R."/>
            <person name="La Ragione R."/>
            <person name="Hildebrand F."/>
            <person name="Pallen M.J."/>
        </authorList>
    </citation>
    <scope>NUCLEOTIDE SEQUENCE</scope>
    <source>
        <strain evidence="2">17073</strain>
    </source>
</reference>
<evidence type="ECO:0000313" key="2">
    <source>
        <dbReference type="EMBL" id="HIU39402.1"/>
    </source>
</evidence>
<evidence type="ECO:0000313" key="3">
    <source>
        <dbReference type="Proteomes" id="UP000824076"/>
    </source>
</evidence>
<dbReference type="SUPFAM" id="SSF52833">
    <property type="entry name" value="Thioredoxin-like"/>
    <property type="match status" value="1"/>
</dbReference>
<dbReference type="EMBL" id="DVMS01000197">
    <property type="protein sequence ID" value="HIU39402.1"/>
    <property type="molecule type" value="Genomic_DNA"/>
</dbReference>
<dbReference type="InterPro" id="IPR036249">
    <property type="entry name" value="Thioredoxin-like_sf"/>
</dbReference>
<sequence length="155" mass="17380">MKRIFVFVALFCAVFLAQSVDFRLSDRSGADFRLSDVQSEYVLLFLYNSDCDACVKAASDIAGSELMSSLPPERLAIVSIALFDDGRHWKQKAETFPHSWIHAFDKYDDIIFGDALEFSTVPVYVLLGSNHEVLFCGCSFRAVESHLKSRLAAEP</sequence>
<keyword evidence="1" id="KW-0732">Signal</keyword>
<feature type="signal peptide" evidence="1">
    <location>
        <begin position="1"/>
        <end position="19"/>
    </location>
</feature>